<dbReference type="GO" id="GO:0043171">
    <property type="term" value="P:peptide catabolic process"/>
    <property type="evidence" value="ECO:0007669"/>
    <property type="project" value="TreeGrafter"/>
</dbReference>
<evidence type="ECO:0000259" key="14">
    <source>
        <dbReference type="Pfam" id="PF01433"/>
    </source>
</evidence>
<evidence type="ECO:0000256" key="9">
    <source>
        <dbReference type="ARBA" id="ARBA00022801"/>
    </source>
</evidence>
<keyword evidence="6 17" id="KW-0031">Aminopeptidase</keyword>
<evidence type="ECO:0000256" key="4">
    <source>
        <dbReference type="ARBA" id="ARBA00012564"/>
    </source>
</evidence>
<evidence type="ECO:0000256" key="7">
    <source>
        <dbReference type="ARBA" id="ARBA00022670"/>
    </source>
</evidence>
<evidence type="ECO:0000256" key="2">
    <source>
        <dbReference type="ARBA" id="ARBA00001947"/>
    </source>
</evidence>
<comment type="cofactor">
    <cofactor evidence="2">
        <name>Zn(2+)</name>
        <dbReference type="ChEBI" id="CHEBI:29105"/>
    </cofactor>
</comment>
<dbReference type="FunFam" id="1.10.390.10:FF:000006">
    <property type="entry name" value="Puromycin-sensitive aminopeptidase"/>
    <property type="match status" value="1"/>
</dbReference>
<dbReference type="GO" id="GO:0005615">
    <property type="term" value="C:extracellular space"/>
    <property type="evidence" value="ECO:0007669"/>
    <property type="project" value="TreeGrafter"/>
</dbReference>
<dbReference type="InterPro" id="IPR012778">
    <property type="entry name" value="Pept_M1_aminopeptidase"/>
</dbReference>
<evidence type="ECO:0000256" key="13">
    <source>
        <dbReference type="ARBA" id="ARBA00031533"/>
    </source>
</evidence>
<evidence type="ECO:0000259" key="16">
    <source>
        <dbReference type="Pfam" id="PF17900"/>
    </source>
</evidence>
<dbReference type="NCBIfam" id="TIGR02412">
    <property type="entry name" value="pepN_strep_liv"/>
    <property type="match status" value="1"/>
</dbReference>
<keyword evidence="8" id="KW-0479">Metal-binding</keyword>
<dbReference type="GO" id="GO:0042277">
    <property type="term" value="F:peptide binding"/>
    <property type="evidence" value="ECO:0007669"/>
    <property type="project" value="TreeGrafter"/>
</dbReference>
<evidence type="ECO:0000256" key="11">
    <source>
        <dbReference type="ARBA" id="ARBA00023049"/>
    </source>
</evidence>
<dbReference type="GO" id="GO:0008270">
    <property type="term" value="F:zinc ion binding"/>
    <property type="evidence" value="ECO:0007669"/>
    <property type="project" value="InterPro"/>
</dbReference>
<protein>
    <recommendedName>
        <fullName evidence="5">Aminopeptidase N</fullName>
        <ecNumber evidence="4">3.4.11.2</ecNumber>
    </recommendedName>
    <alternativeName>
        <fullName evidence="12">Alanine aminopeptidase</fullName>
    </alternativeName>
    <alternativeName>
        <fullName evidence="13">Lysyl aminopeptidase</fullName>
    </alternativeName>
</protein>
<keyword evidence="18" id="KW-1185">Reference proteome</keyword>
<dbReference type="InterPro" id="IPR001930">
    <property type="entry name" value="Peptidase_M1"/>
</dbReference>
<organism evidence="17 18">
    <name type="scientific">Demequina activiva</name>
    <dbReference type="NCBI Taxonomy" id="1582364"/>
    <lineage>
        <taxon>Bacteria</taxon>
        <taxon>Bacillati</taxon>
        <taxon>Actinomycetota</taxon>
        <taxon>Actinomycetes</taxon>
        <taxon>Micrococcales</taxon>
        <taxon>Demequinaceae</taxon>
        <taxon>Demequina</taxon>
    </lineage>
</organism>
<dbReference type="SUPFAM" id="SSF63737">
    <property type="entry name" value="Leukotriene A4 hydrolase N-terminal domain"/>
    <property type="match status" value="1"/>
</dbReference>
<dbReference type="GO" id="GO:0070006">
    <property type="term" value="F:metalloaminopeptidase activity"/>
    <property type="evidence" value="ECO:0007669"/>
    <property type="project" value="TreeGrafter"/>
</dbReference>
<dbReference type="CDD" id="cd09602">
    <property type="entry name" value="M1_APN"/>
    <property type="match status" value="1"/>
</dbReference>
<dbReference type="Proteomes" id="UP000652354">
    <property type="component" value="Unassembled WGS sequence"/>
</dbReference>
<comment type="similarity">
    <text evidence="3">Belongs to the peptidase M1 family.</text>
</comment>
<evidence type="ECO:0000256" key="1">
    <source>
        <dbReference type="ARBA" id="ARBA00000098"/>
    </source>
</evidence>
<dbReference type="RefSeq" id="WP_203652883.1">
    <property type="nucleotide sequence ID" value="NZ_BONR01000001.1"/>
</dbReference>
<keyword evidence="10" id="KW-0862">Zinc</keyword>
<evidence type="ECO:0000256" key="6">
    <source>
        <dbReference type="ARBA" id="ARBA00022438"/>
    </source>
</evidence>
<evidence type="ECO:0000313" key="17">
    <source>
        <dbReference type="EMBL" id="GIG53414.1"/>
    </source>
</evidence>
<dbReference type="GO" id="GO:0016285">
    <property type="term" value="F:alanyl aminopeptidase activity"/>
    <property type="evidence" value="ECO:0007669"/>
    <property type="project" value="UniProtKB-EC"/>
</dbReference>
<dbReference type="InterPro" id="IPR042097">
    <property type="entry name" value="Aminopeptidase_N-like_N_sf"/>
</dbReference>
<evidence type="ECO:0000256" key="8">
    <source>
        <dbReference type="ARBA" id="ARBA00022723"/>
    </source>
</evidence>
<dbReference type="SUPFAM" id="SSF55486">
    <property type="entry name" value="Metalloproteases ('zincins'), catalytic domain"/>
    <property type="match status" value="1"/>
</dbReference>
<reference evidence="17" key="1">
    <citation type="submission" date="2021-01" db="EMBL/GenBank/DDBJ databases">
        <title>Whole genome shotgun sequence of Demequina activiva NBRC 110675.</title>
        <authorList>
            <person name="Komaki H."/>
            <person name="Tamura T."/>
        </authorList>
    </citation>
    <scope>NUCLEOTIDE SEQUENCE</scope>
    <source>
        <strain evidence="17">NBRC 110675</strain>
    </source>
</reference>
<evidence type="ECO:0000256" key="5">
    <source>
        <dbReference type="ARBA" id="ARBA00015611"/>
    </source>
</evidence>
<feature type="domain" description="Aminopeptidase N-like N-terminal" evidence="16">
    <location>
        <begin position="87"/>
        <end position="181"/>
    </location>
</feature>
<keyword evidence="9" id="KW-0378">Hydrolase</keyword>
<dbReference type="Pfam" id="PF01433">
    <property type="entry name" value="Peptidase_M1"/>
    <property type="match status" value="1"/>
</dbReference>
<dbReference type="InterPro" id="IPR027268">
    <property type="entry name" value="Peptidase_M4/M1_CTD_sf"/>
</dbReference>
<dbReference type="PANTHER" id="PTHR11533:SF174">
    <property type="entry name" value="PUROMYCIN-SENSITIVE AMINOPEPTIDASE-RELATED"/>
    <property type="match status" value="1"/>
</dbReference>
<dbReference type="PRINTS" id="PR00756">
    <property type="entry name" value="ALADIPTASE"/>
</dbReference>
<dbReference type="PANTHER" id="PTHR11533">
    <property type="entry name" value="PROTEASE M1 ZINC METALLOPROTEASE"/>
    <property type="match status" value="1"/>
</dbReference>
<dbReference type="EC" id="3.4.11.2" evidence="4"/>
<dbReference type="InterPro" id="IPR014782">
    <property type="entry name" value="Peptidase_M1_dom"/>
</dbReference>
<feature type="domain" description="ERAP1-like C-terminal" evidence="15">
    <location>
        <begin position="520"/>
        <end position="834"/>
    </location>
</feature>
<dbReference type="GO" id="GO:0006508">
    <property type="term" value="P:proteolysis"/>
    <property type="evidence" value="ECO:0007669"/>
    <property type="project" value="UniProtKB-KW"/>
</dbReference>
<keyword evidence="7" id="KW-0645">Protease</keyword>
<dbReference type="Pfam" id="PF17900">
    <property type="entry name" value="Peptidase_M1_N"/>
    <property type="match status" value="1"/>
</dbReference>
<comment type="caution">
    <text evidence="17">The sequence shown here is derived from an EMBL/GenBank/DDBJ whole genome shotgun (WGS) entry which is preliminary data.</text>
</comment>
<dbReference type="Gene3D" id="2.60.40.1730">
    <property type="entry name" value="tricorn interacting facor f3 domain"/>
    <property type="match status" value="1"/>
</dbReference>
<accession>A0A919Q0G1</accession>
<evidence type="ECO:0000259" key="15">
    <source>
        <dbReference type="Pfam" id="PF11838"/>
    </source>
</evidence>
<evidence type="ECO:0000256" key="3">
    <source>
        <dbReference type="ARBA" id="ARBA00010136"/>
    </source>
</evidence>
<dbReference type="Gene3D" id="1.10.390.10">
    <property type="entry name" value="Neutral Protease Domain 2"/>
    <property type="match status" value="1"/>
</dbReference>
<dbReference type="GO" id="GO:0016020">
    <property type="term" value="C:membrane"/>
    <property type="evidence" value="ECO:0007669"/>
    <property type="project" value="TreeGrafter"/>
</dbReference>
<dbReference type="GO" id="GO:0005737">
    <property type="term" value="C:cytoplasm"/>
    <property type="evidence" value="ECO:0007669"/>
    <property type="project" value="TreeGrafter"/>
</dbReference>
<dbReference type="Pfam" id="PF11838">
    <property type="entry name" value="ERAP1_C"/>
    <property type="match status" value="1"/>
</dbReference>
<dbReference type="EMBL" id="BONR01000001">
    <property type="protein sequence ID" value="GIG53414.1"/>
    <property type="molecule type" value="Genomic_DNA"/>
</dbReference>
<evidence type="ECO:0000313" key="18">
    <source>
        <dbReference type="Proteomes" id="UP000652354"/>
    </source>
</evidence>
<evidence type="ECO:0000256" key="12">
    <source>
        <dbReference type="ARBA" id="ARBA00029811"/>
    </source>
</evidence>
<keyword evidence="11" id="KW-0482">Metalloprotease</keyword>
<name>A0A919Q0G1_9MICO</name>
<dbReference type="AlphaFoldDB" id="A0A919Q0G1"/>
<gene>
    <name evidence="17" type="ORF">Dac01nite_01660</name>
</gene>
<dbReference type="InterPro" id="IPR024571">
    <property type="entry name" value="ERAP1-like_C_dom"/>
</dbReference>
<comment type="catalytic activity">
    <reaction evidence="1">
        <text>Release of an N-terminal amino acid, Xaa-|-Yaa- from a peptide, amide or arylamide. Xaa is preferably Ala, but may be most amino acids including Pro (slow action). When a terminal hydrophobic residue is followed by a prolyl residue, the two may be released as an intact Xaa-Pro dipeptide.</text>
        <dbReference type="EC" id="3.4.11.2"/>
    </reaction>
</comment>
<dbReference type="InterPro" id="IPR050344">
    <property type="entry name" value="Peptidase_M1_aminopeptidases"/>
</dbReference>
<dbReference type="InterPro" id="IPR045357">
    <property type="entry name" value="Aminopeptidase_N-like_N"/>
</dbReference>
<sequence>MLTRDEAFARSQTVPSAEYRIALDFTGDGDTFRSVTTVEFDAPADAETFIDLVGSLRSATLNGRDLDPASHVDGRLPLTHLEPANVLTVEADCEYRTTGSGIHRFVDSTSGHTYLYSQFAADDARAAFACFDQPDIKGTFAFTVTAPEQWEVISNTRAPEPAPIEGARVWAFSPTVPLPCYAAAVVAGPYVFEETTLASAKGDVPARVYGRPEVRDHLAADTLFADTQAGIDLYERVFATEYPYDSYDQIYVPQYNFGAMENAGCVTISEDRLLYRTRASDAELEFRSVVVLHELAHMWFGDLVTMKWWDDLWLNESFAEFVATHAAQEVTQWADAWVTFGSQRKSRAYVEDQLPTTHPVVSDVPTVDAVAGTFDMITYAKGASALRQLAATLGAEDFFAGIAAYVRAHHHGNATLADLFAELEAVSGRDLAAWSRAWLETPGVTTLASEVSTDEAGAITELTITEEVPEGAVPHPHRLRVGGYVLSDGALARAWTVDVDVDGARTAVPEAVGAAAPDLLLVNDGDLTYAKVRLDERSLATVDAHLAHLHDPMAQYLVLDALWHMCRDGELPARRYVDAVLTALPVLTTSQVIASHLGSIATAIRRYAPPQDALALAETTADALWGLLEQAAPGSDEQLSLVRGYAALAATGAQADRLQALLDGGVVLDGLPIDSELRWDLITGLARCARVDDAAIDSHLAADPGAAGERRAAGARATIAEVDAKRRAWRSIAAPDGPLPANSIAYATAQGLVRTNDPAVLAPLTDEILAGLRPMFESMDAFMAMRTAGYALPVELAGRVPDLDARLEAWLADNADASAVLVKIVTEGLDDVRRSLRAQSAVR</sequence>
<feature type="domain" description="Peptidase M1 membrane alanine aminopeptidase" evidence="14">
    <location>
        <begin position="227"/>
        <end position="438"/>
    </location>
</feature>
<evidence type="ECO:0000256" key="10">
    <source>
        <dbReference type="ARBA" id="ARBA00022833"/>
    </source>
</evidence>
<proteinExistence type="inferred from homology"/>